<evidence type="ECO:0000313" key="3">
    <source>
        <dbReference type="Proteomes" id="UP000010366"/>
    </source>
</evidence>
<gene>
    <name evidence="2" type="ORF">Cha6605_2194</name>
</gene>
<dbReference type="KEGG" id="cmp:Cha6605_2194"/>
<evidence type="ECO:0000313" key="2">
    <source>
        <dbReference type="EMBL" id="AFY93277.1"/>
    </source>
</evidence>
<reference evidence="2 3" key="1">
    <citation type="submission" date="2012-05" db="EMBL/GenBank/DDBJ databases">
        <title>Finished chromosome of genome of Chamaesiphon sp. PCC 6605.</title>
        <authorList>
            <consortium name="US DOE Joint Genome Institute"/>
            <person name="Gugger M."/>
            <person name="Coursin T."/>
            <person name="Rippka R."/>
            <person name="Tandeau De Marsac N."/>
            <person name="Huntemann M."/>
            <person name="Wei C.-L."/>
            <person name="Han J."/>
            <person name="Detter J.C."/>
            <person name="Han C."/>
            <person name="Tapia R."/>
            <person name="Chen A."/>
            <person name="Kyrpides N."/>
            <person name="Mavromatis K."/>
            <person name="Markowitz V."/>
            <person name="Szeto E."/>
            <person name="Ivanova N."/>
            <person name="Pagani I."/>
            <person name="Pati A."/>
            <person name="Goodwin L."/>
            <person name="Nordberg H.P."/>
            <person name="Cantor M.N."/>
            <person name="Hua S.X."/>
            <person name="Woyke T."/>
            <person name="Kerfeld C.A."/>
        </authorList>
    </citation>
    <scope>NUCLEOTIDE SEQUENCE [LARGE SCALE GENOMIC DNA]</scope>
    <source>
        <strain evidence="3">ATCC 27169 / PCC 6605</strain>
    </source>
</reference>
<name>K9UDV4_CHAP6</name>
<keyword evidence="1" id="KW-0732">Signal</keyword>
<dbReference type="RefSeq" id="WP_015159432.1">
    <property type="nucleotide sequence ID" value="NC_019697.1"/>
</dbReference>
<dbReference type="STRING" id="1173020.Cha6605_2194"/>
<dbReference type="AlphaFoldDB" id="K9UDV4"/>
<sequence length="147" mass="16031">MKLLHSLKSAKALGFAIASAASMMTATVAPAMAQVAPNATISFSNQGGYNAEYFVSGQIKSFDGRVLRNLSTFHSQNMLLGQKRAVSFPLTTQEIRQGAARFVTVTGRMSHNRQVFIQKSFRLDNNTCFFNDQTVFNPKGSSRPGSC</sequence>
<proteinExistence type="predicted"/>
<organism evidence="2 3">
    <name type="scientific">Chamaesiphon minutus (strain ATCC 27169 / PCC 6605)</name>
    <dbReference type="NCBI Taxonomy" id="1173020"/>
    <lineage>
        <taxon>Bacteria</taxon>
        <taxon>Bacillati</taxon>
        <taxon>Cyanobacteriota</taxon>
        <taxon>Cyanophyceae</taxon>
        <taxon>Gomontiellales</taxon>
        <taxon>Chamaesiphonaceae</taxon>
        <taxon>Chamaesiphon</taxon>
    </lineage>
</organism>
<accession>K9UDV4</accession>
<evidence type="ECO:0000256" key="1">
    <source>
        <dbReference type="SAM" id="SignalP"/>
    </source>
</evidence>
<dbReference type="Proteomes" id="UP000010366">
    <property type="component" value="Chromosome"/>
</dbReference>
<protein>
    <submittedName>
        <fullName evidence="2">Uncharacterized protein</fullName>
    </submittedName>
</protein>
<keyword evidence="3" id="KW-1185">Reference proteome</keyword>
<dbReference type="eggNOG" id="ENOG5033UKS">
    <property type="taxonomic scope" value="Bacteria"/>
</dbReference>
<feature type="signal peptide" evidence="1">
    <location>
        <begin position="1"/>
        <end position="33"/>
    </location>
</feature>
<dbReference type="EMBL" id="CP003600">
    <property type="protein sequence ID" value="AFY93277.1"/>
    <property type="molecule type" value="Genomic_DNA"/>
</dbReference>
<dbReference type="HOGENOM" id="CLU_1764742_0_0_3"/>
<feature type="chain" id="PRO_5003936292" evidence="1">
    <location>
        <begin position="34"/>
        <end position="147"/>
    </location>
</feature>
<dbReference type="OrthoDB" id="9840199at2"/>